<dbReference type="GO" id="GO:0016787">
    <property type="term" value="F:hydrolase activity"/>
    <property type="evidence" value="ECO:0007669"/>
    <property type="project" value="UniProtKB-KW"/>
</dbReference>
<evidence type="ECO:0000313" key="3">
    <source>
        <dbReference type="Proteomes" id="UP001554567"/>
    </source>
</evidence>
<reference evidence="2 3" key="1">
    <citation type="submission" date="2024-07" db="EMBL/GenBank/DDBJ databases">
        <authorList>
            <person name="Dulla G.F.J."/>
            <person name="Delorm J.G."/>
        </authorList>
    </citation>
    <scope>NUCLEOTIDE SEQUENCE [LARGE SCALE GENOMIC DNA]</scope>
    <source>
        <strain evidence="2 3">JGD 233</strain>
    </source>
</reference>
<organism evidence="2 3">
    <name type="scientific">Erwinia papayae</name>
    <dbReference type="NCBI Taxonomy" id="206499"/>
    <lineage>
        <taxon>Bacteria</taxon>
        <taxon>Pseudomonadati</taxon>
        <taxon>Pseudomonadota</taxon>
        <taxon>Gammaproteobacteria</taxon>
        <taxon>Enterobacterales</taxon>
        <taxon>Erwiniaceae</taxon>
        <taxon>Erwinia</taxon>
    </lineage>
</organism>
<accession>A0ABV3N1Z8</accession>
<dbReference type="RefSeq" id="WP_367167569.1">
    <property type="nucleotide sequence ID" value="NZ_JBFKZN010000005.1"/>
</dbReference>
<dbReference type="Pfam" id="PF13391">
    <property type="entry name" value="HNH_2"/>
    <property type="match status" value="1"/>
</dbReference>
<keyword evidence="2" id="KW-0255">Endonuclease</keyword>
<dbReference type="Proteomes" id="UP001554567">
    <property type="component" value="Unassembled WGS sequence"/>
</dbReference>
<keyword evidence="2" id="KW-0378">Hydrolase</keyword>
<evidence type="ECO:0000313" key="2">
    <source>
        <dbReference type="EMBL" id="MEW5289839.1"/>
    </source>
</evidence>
<feature type="domain" description="HNH nuclease" evidence="1">
    <location>
        <begin position="46"/>
        <end position="89"/>
    </location>
</feature>
<comment type="caution">
    <text evidence="2">The sequence shown here is derived from an EMBL/GenBank/DDBJ whole genome shotgun (WGS) entry which is preliminary data.</text>
</comment>
<gene>
    <name evidence="2" type="ORF">ABW286_11695</name>
</gene>
<protein>
    <submittedName>
        <fullName evidence="2">HNH endonuclease signature motif containing protein</fullName>
        <ecNumber evidence="2">3.1.-.-</ecNumber>
    </submittedName>
</protein>
<name>A0ABV3N1Z8_9GAMM</name>
<dbReference type="EMBL" id="JBFKZN010000005">
    <property type="protein sequence ID" value="MEW5289839.1"/>
    <property type="molecule type" value="Genomic_DNA"/>
</dbReference>
<sequence>MMAPRKSILNEIKLQLFSASAGHCQHPDCHKPLFPQEMGGYKHIGEMAHVIPHGNKGPRHEERPEEEFEADSFENLLLLCPNCHTLIDKAPEAYPRSLLLDWKTNHLVALANRQGIIRYENREQAREAVSAAMDENKALWAKFAPGEGERFTYDPESETAELWSLRIRSVILPNHYRIQAILGLNRCHMTPDERGIFAQYLEHVRGLTERHVCGVSGKAIRFPREMDGILA</sequence>
<proteinExistence type="predicted"/>
<evidence type="ECO:0000259" key="1">
    <source>
        <dbReference type="Pfam" id="PF13391"/>
    </source>
</evidence>
<keyword evidence="3" id="KW-1185">Reference proteome</keyword>
<dbReference type="EC" id="3.1.-.-" evidence="2"/>
<dbReference type="InterPro" id="IPR003615">
    <property type="entry name" value="HNH_nuc"/>
</dbReference>
<keyword evidence="2" id="KW-0540">Nuclease</keyword>
<dbReference type="GO" id="GO:0004519">
    <property type="term" value="F:endonuclease activity"/>
    <property type="evidence" value="ECO:0007669"/>
    <property type="project" value="UniProtKB-KW"/>
</dbReference>